<dbReference type="EMBL" id="KZ998077">
    <property type="protein sequence ID" value="RKO86581.1"/>
    <property type="molecule type" value="Genomic_DNA"/>
</dbReference>
<name>A0A4P9W2V3_9FUNG</name>
<evidence type="ECO:0000313" key="3">
    <source>
        <dbReference type="Proteomes" id="UP000269721"/>
    </source>
</evidence>
<protein>
    <submittedName>
        <fullName evidence="2">Uncharacterized protein</fullName>
    </submittedName>
</protein>
<dbReference type="Proteomes" id="UP000269721">
    <property type="component" value="Unassembled WGS sequence"/>
</dbReference>
<keyword evidence="3" id="KW-1185">Reference proteome</keyword>
<evidence type="ECO:0000256" key="1">
    <source>
        <dbReference type="SAM" id="MobiDB-lite"/>
    </source>
</evidence>
<gene>
    <name evidence="2" type="ORF">BDK51DRAFT_40663</name>
</gene>
<organism evidence="2 3">
    <name type="scientific">Blyttiomyces helicus</name>
    <dbReference type="NCBI Taxonomy" id="388810"/>
    <lineage>
        <taxon>Eukaryota</taxon>
        <taxon>Fungi</taxon>
        <taxon>Fungi incertae sedis</taxon>
        <taxon>Chytridiomycota</taxon>
        <taxon>Chytridiomycota incertae sedis</taxon>
        <taxon>Chytridiomycetes</taxon>
        <taxon>Chytridiomycetes incertae sedis</taxon>
        <taxon>Blyttiomyces</taxon>
    </lineage>
</organism>
<proteinExistence type="predicted"/>
<sequence>MLVEIWVFSSVYRRAVSLLDDAPHGRFASVSHNGTILHPTPPHWCAAVIRSPASVVGRGGWRLGRPLSGAGMEPNEQIGWKCSRESRKHRPLKREGRRWGGSGFRSGDKYDVMCCQQVSSFSTFHFFDSTTSAASFFSHSRSSHIGLNGLAAGRSRFPRNLTQTNSDVHLPNQNHQQPPPGNRNKPDDHFLCLLSHHPTPSPTHPASKPRPKTITTFHADEQPENAGTVVSVHSTGHYRLSYRRTHGTLQVLRFGSVTVQRQLR</sequence>
<feature type="region of interest" description="Disordered" evidence="1">
    <location>
        <begin position="161"/>
        <end position="210"/>
    </location>
</feature>
<evidence type="ECO:0000313" key="2">
    <source>
        <dbReference type="EMBL" id="RKO86581.1"/>
    </source>
</evidence>
<dbReference type="AlphaFoldDB" id="A0A4P9W2V3"/>
<accession>A0A4P9W2V3</accession>
<reference evidence="3" key="1">
    <citation type="journal article" date="2018" name="Nat. Microbiol.">
        <title>Leveraging single-cell genomics to expand the fungal tree of life.</title>
        <authorList>
            <person name="Ahrendt S.R."/>
            <person name="Quandt C.A."/>
            <person name="Ciobanu D."/>
            <person name="Clum A."/>
            <person name="Salamov A."/>
            <person name="Andreopoulos B."/>
            <person name="Cheng J.F."/>
            <person name="Woyke T."/>
            <person name="Pelin A."/>
            <person name="Henrissat B."/>
            <person name="Reynolds N.K."/>
            <person name="Benny G.L."/>
            <person name="Smith M.E."/>
            <person name="James T.Y."/>
            <person name="Grigoriev I.V."/>
        </authorList>
    </citation>
    <scope>NUCLEOTIDE SEQUENCE [LARGE SCALE GENOMIC DNA]</scope>
</reference>